<dbReference type="Proteomes" id="UP000184192">
    <property type="component" value="Unassembled WGS sequence"/>
</dbReference>
<dbReference type="EMBL" id="FQZN01000024">
    <property type="protein sequence ID" value="SHJ35749.1"/>
    <property type="molecule type" value="Genomic_DNA"/>
</dbReference>
<dbReference type="eggNOG" id="ENOG5033A7H">
    <property type="taxonomic scope" value="Bacteria"/>
</dbReference>
<feature type="domain" description="Putative auto-transporter adhesin head GIN" evidence="2">
    <location>
        <begin position="40"/>
        <end position="179"/>
    </location>
</feature>
<accession>A0A1M6IN16</accession>
<evidence type="ECO:0000313" key="3">
    <source>
        <dbReference type="EMBL" id="SHJ35749.1"/>
    </source>
</evidence>
<feature type="chain" id="PRO_5009918481" evidence="1">
    <location>
        <begin position="24"/>
        <end position="185"/>
    </location>
</feature>
<name>A0A1M6IN16_9BACE</name>
<gene>
    <name evidence="3" type="ORF">SAMN05444350_12419</name>
</gene>
<dbReference type="AlphaFoldDB" id="A0A1M6IN16"/>
<evidence type="ECO:0000313" key="4">
    <source>
        <dbReference type="Proteomes" id="UP000184192"/>
    </source>
</evidence>
<feature type="signal peptide" evidence="1">
    <location>
        <begin position="1"/>
        <end position="23"/>
    </location>
</feature>
<sequence>MHMKTIFLSLSLVFAAISANGYAANGEDSKVTENRKVASFSSIDVTSVPTIYFTQGDTYSLRIEGREKSVKSTTTQIKNGCLFIVLTEPERNISFIEGLKIYLTAPDLKKVKLSTLGSFICESPLILKDVALEAQSVGELKLKLLTCQSLSISVNAVGSINISVDCDDLQTNMNGIGSVVLNNRR</sequence>
<evidence type="ECO:0000259" key="2">
    <source>
        <dbReference type="Pfam" id="PF10988"/>
    </source>
</evidence>
<keyword evidence="1" id="KW-0732">Signal</keyword>
<dbReference type="InterPro" id="IPR021255">
    <property type="entry name" value="DUF2807"/>
</dbReference>
<organism evidence="3 4">
    <name type="scientific">Bacteroides stercorirosoris</name>
    <dbReference type="NCBI Taxonomy" id="871324"/>
    <lineage>
        <taxon>Bacteria</taxon>
        <taxon>Pseudomonadati</taxon>
        <taxon>Bacteroidota</taxon>
        <taxon>Bacteroidia</taxon>
        <taxon>Bacteroidales</taxon>
        <taxon>Bacteroidaceae</taxon>
        <taxon>Bacteroides</taxon>
    </lineage>
</organism>
<dbReference type="Pfam" id="PF10988">
    <property type="entry name" value="DUF2807"/>
    <property type="match status" value="1"/>
</dbReference>
<evidence type="ECO:0000256" key="1">
    <source>
        <dbReference type="SAM" id="SignalP"/>
    </source>
</evidence>
<dbReference type="Gene3D" id="2.160.20.120">
    <property type="match status" value="1"/>
</dbReference>
<proteinExistence type="predicted"/>
<protein>
    <submittedName>
        <fullName evidence="3">Putative auto-transporter adhesin, head GIN domain</fullName>
    </submittedName>
</protein>
<keyword evidence="4" id="KW-1185">Reference proteome</keyword>
<reference evidence="4" key="1">
    <citation type="submission" date="2016-11" db="EMBL/GenBank/DDBJ databases">
        <authorList>
            <person name="Varghese N."/>
            <person name="Submissions S."/>
        </authorList>
    </citation>
    <scope>NUCLEOTIDE SEQUENCE [LARGE SCALE GENOMIC DNA]</scope>
    <source>
        <strain evidence="4">DSM 26884</strain>
    </source>
</reference>